<keyword evidence="3" id="KW-1185">Reference proteome</keyword>
<dbReference type="AlphaFoldDB" id="A0A3D9V1X7"/>
<dbReference type="Pfam" id="PF10978">
    <property type="entry name" value="DUF2785"/>
    <property type="match status" value="1"/>
</dbReference>
<dbReference type="EMBL" id="QTUC01000001">
    <property type="protein sequence ID" value="REF35469.1"/>
    <property type="molecule type" value="Genomic_DNA"/>
</dbReference>
<reference evidence="2 3" key="1">
    <citation type="submission" date="2018-08" db="EMBL/GenBank/DDBJ databases">
        <title>Sequencing the genomes of 1000 actinobacteria strains.</title>
        <authorList>
            <person name="Klenk H.-P."/>
        </authorList>
    </citation>
    <scope>NUCLEOTIDE SEQUENCE [LARGE SCALE GENOMIC DNA]</scope>
    <source>
        <strain evidence="2 3">DSM 22891</strain>
    </source>
</reference>
<feature type="region of interest" description="Disordered" evidence="1">
    <location>
        <begin position="1"/>
        <end position="27"/>
    </location>
</feature>
<organism evidence="2 3">
    <name type="scientific">Thermasporomyces composti</name>
    <dbReference type="NCBI Taxonomy" id="696763"/>
    <lineage>
        <taxon>Bacteria</taxon>
        <taxon>Bacillati</taxon>
        <taxon>Actinomycetota</taxon>
        <taxon>Actinomycetes</taxon>
        <taxon>Propionibacteriales</taxon>
        <taxon>Nocardioidaceae</taxon>
        <taxon>Thermasporomyces</taxon>
    </lineage>
</organism>
<proteinExistence type="predicted"/>
<dbReference type="InterPro" id="IPR021247">
    <property type="entry name" value="DUF2785"/>
</dbReference>
<accession>A0A3D9V1X7</accession>
<evidence type="ECO:0000313" key="3">
    <source>
        <dbReference type="Proteomes" id="UP000256485"/>
    </source>
</evidence>
<protein>
    <submittedName>
        <fullName evidence="2">Uncharacterized protein DUF2785</fullName>
    </submittedName>
</protein>
<evidence type="ECO:0000313" key="2">
    <source>
        <dbReference type="EMBL" id="REF35469.1"/>
    </source>
</evidence>
<sequence length="345" mass="37960">MRSRGRATGSGRPDEAPSRCVFTDDRQAPPTLEATKVIWKDVRVGVRSAYWEQVRASGFRLPDDRPLDDLTTELVEMLGDPDPHTRQGIAYPVLSTWISEGVYDDLLAGFGDGISEGLFTGLGEDGTDSVLRRSYSASLLASAIMRDHVARVVHSDAIFRWGDRAASWFVRERDLRGYIEGRGWAAAVAHGADLIGALARSPHFGKLELTVLLDVVADRLLTPTRYRFVHGEDDRLALAIMAVLHRNTLGIDVLEPWVERLATGLVPPPVKDGDPPPEWPTPTAGNTAAFLRALHLQLALGVQGYPTPQDAALFANPPHVRADLLLVLIRVLRSSQPHLFAQPRR</sequence>
<feature type="compositionally biased region" description="Basic and acidic residues" evidence="1">
    <location>
        <begin position="12"/>
        <end position="27"/>
    </location>
</feature>
<gene>
    <name evidence="2" type="ORF">DFJ64_0849</name>
</gene>
<dbReference type="Proteomes" id="UP000256485">
    <property type="component" value="Unassembled WGS sequence"/>
</dbReference>
<name>A0A3D9V1X7_THECX</name>
<comment type="caution">
    <text evidence="2">The sequence shown here is derived from an EMBL/GenBank/DDBJ whole genome shotgun (WGS) entry which is preliminary data.</text>
</comment>
<evidence type="ECO:0000256" key="1">
    <source>
        <dbReference type="SAM" id="MobiDB-lite"/>
    </source>
</evidence>